<dbReference type="Gene3D" id="2.40.30.170">
    <property type="match status" value="1"/>
</dbReference>
<dbReference type="Proteomes" id="UP000531216">
    <property type="component" value="Unassembled WGS sequence"/>
</dbReference>
<evidence type="ECO:0000256" key="3">
    <source>
        <dbReference type="SAM" id="Coils"/>
    </source>
</evidence>
<gene>
    <name evidence="7" type="ORF">GGR05_001823</name>
</gene>
<dbReference type="Pfam" id="PF25967">
    <property type="entry name" value="RND-MFP_C"/>
    <property type="match status" value="1"/>
</dbReference>
<organism evidence="7 8">
    <name type="scientific">Aureimonas phyllosphaerae</name>
    <dbReference type="NCBI Taxonomy" id="1166078"/>
    <lineage>
        <taxon>Bacteria</taxon>
        <taxon>Pseudomonadati</taxon>
        <taxon>Pseudomonadota</taxon>
        <taxon>Alphaproteobacteria</taxon>
        <taxon>Hyphomicrobiales</taxon>
        <taxon>Aurantimonadaceae</taxon>
        <taxon>Aureimonas</taxon>
    </lineage>
</organism>
<dbReference type="InterPro" id="IPR006143">
    <property type="entry name" value="RND_pump_MFP"/>
</dbReference>
<evidence type="ECO:0000313" key="8">
    <source>
        <dbReference type="Proteomes" id="UP000531216"/>
    </source>
</evidence>
<dbReference type="InterPro" id="IPR030190">
    <property type="entry name" value="MacA_alpha-hairpin_sf"/>
</dbReference>
<dbReference type="InterPro" id="IPR058627">
    <property type="entry name" value="MdtA-like_C"/>
</dbReference>
<feature type="domain" description="CzcB-like barrel-sandwich hybrid" evidence="6">
    <location>
        <begin position="77"/>
        <end position="218"/>
    </location>
</feature>
<evidence type="ECO:0000259" key="6">
    <source>
        <dbReference type="Pfam" id="PF25973"/>
    </source>
</evidence>
<dbReference type="OrthoDB" id="9806939at2"/>
<sequence>MAARLRRLLTGLLIVGLGAGAYVALDRGTERSDAAVLAPAARATGPVELAAFEVETVAARDYARTVAVSGPARPIRRAVVTAEVSGRLSEVTVEVGQAVKAGEVLARFDETLLRSALSAREATLEARRSEIKLAEWTLERRQQLGTRGITSDADLLSAQSQLLNLQAQARALEAEVADARKALDDAVVTAPFDGVVAARPVEPGQTVAVNTELLQLVDLSTIKVAASVPTSRIGEIAVGQTARLRFEGAGDRLFDGRVSRIAPEAEANSRAITVFVTIPNTDDAIRGGMFAVGEIAVEAMDKVVAVPPAAIRQDEAGAFVLAAAGGKLERRPVEAGATLPREGLVVVMSGVSPGDTVVVAPLPDLKADTAVTIEGPGPA</sequence>
<dbReference type="GO" id="GO:1990195">
    <property type="term" value="C:macrolide transmembrane transporter complex"/>
    <property type="evidence" value="ECO:0007669"/>
    <property type="project" value="InterPro"/>
</dbReference>
<protein>
    <submittedName>
        <fullName evidence="7">RND family efflux transporter MFP subunit</fullName>
    </submittedName>
</protein>
<dbReference type="Gene3D" id="2.40.420.20">
    <property type="match status" value="1"/>
</dbReference>
<evidence type="ECO:0000256" key="2">
    <source>
        <dbReference type="ARBA" id="ARBA00023054"/>
    </source>
</evidence>
<dbReference type="GO" id="GO:0019898">
    <property type="term" value="C:extrinsic component of membrane"/>
    <property type="evidence" value="ECO:0007669"/>
    <property type="project" value="InterPro"/>
</dbReference>
<dbReference type="InterPro" id="IPR058647">
    <property type="entry name" value="BSH_CzcB-like"/>
</dbReference>
<dbReference type="AlphaFoldDB" id="A0A7W6BTB7"/>
<dbReference type="Pfam" id="PF25973">
    <property type="entry name" value="BSH_CzcB"/>
    <property type="match status" value="1"/>
</dbReference>
<accession>A0A7W6BTB7</accession>
<dbReference type="Gene3D" id="6.10.140.1990">
    <property type="match status" value="1"/>
</dbReference>
<evidence type="ECO:0000256" key="1">
    <source>
        <dbReference type="ARBA" id="ARBA00009477"/>
    </source>
</evidence>
<evidence type="ECO:0000313" key="7">
    <source>
        <dbReference type="EMBL" id="MBB3935679.1"/>
    </source>
</evidence>
<keyword evidence="2 3" id="KW-0175">Coiled coil</keyword>
<feature type="domain" description="CusB-like beta-barrel" evidence="4">
    <location>
        <begin position="224"/>
        <end position="294"/>
    </location>
</feature>
<evidence type="ECO:0000259" key="4">
    <source>
        <dbReference type="Pfam" id="PF25954"/>
    </source>
</evidence>
<dbReference type="GO" id="GO:1990961">
    <property type="term" value="P:xenobiotic detoxification by transmembrane export across the plasma membrane"/>
    <property type="evidence" value="ECO:0007669"/>
    <property type="project" value="InterPro"/>
</dbReference>
<dbReference type="GO" id="GO:0030313">
    <property type="term" value="C:cell envelope"/>
    <property type="evidence" value="ECO:0007669"/>
    <property type="project" value="UniProtKB-SubCell"/>
</dbReference>
<dbReference type="Gene3D" id="2.40.50.100">
    <property type="match status" value="1"/>
</dbReference>
<dbReference type="PANTHER" id="PTHR30469:SF15">
    <property type="entry name" value="HLYD FAMILY OF SECRETION PROTEINS"/>
    <property type="match status" value="1"/>
</dbReference>
<dbReference type="GO" id="GO:0015562">
    <property type="term" value="F:efflux transmembrane transporter activity"/>
    <property type="evidence" value="ECO:0007669"/>
    <property type="project" value="TreeGrafter"/>
</dbReference>
<dbReference type="FunFam" id="2.40.30.170:FF:000010">
    <property type="entry name" value="Efflux RND transporter periplasmic adaptor subunit"/>
    <property type="match status" value="1"/>
</dbReference>
<comment type="caution">
    <text evidence="7">The sequence shown here is derived from an EMBL/GenBank/DDBJ whole genome shotgun (WGS) entry which is preliminary data.</text>
</comment>
<dbReference type="SUPFAM" id="SSF111369">
    <property type="entry name" value="HlyD-like secretion proteins"/>
    <property type="match status" value="1"/>
</dbReference>
<feature type="coiled-coil region" evidence="3">
    <location>
        <begin position="155"/>
        <end position="189"/>
    </location>
</feature>
<evidence type="ECO:0000259" key="5">
    <source>
        <dbReference type="Pfam" id="PF25967"/>
    </source>
</evidence>
<comment type="similarity">
    <text evidence="1">Belongs to the membrane fusion protein (MFP) (TC 8.A.1) family.</text>
</comment>
<name>A0A7W6BTB7_9HYPH</name>
<keyword evidence="8" id="KW-1185">Reference proteome</keyword>
<dbReference type="NCBIfam" id="TIGR01730">
    <property type="entry name" value="RND_mfp"/>
    <property type="match status" value="1"/>
</dbReference>
<dbReference type="Pfam" id="PF25954">
    <property type="entry name" value="Beta-barrel_RND_2"/>
    <property type="match status" value="1"/>
</dbReference>
<dbReference type="EMBL" id="JACIDO010000003">
    <property type="protein sequence ID" value="MBB3935679.1"/>
    <property type="molecule type" value="Genomic_DNA"/>
</dbReference>
<feature type="domain" description="Multidrug resistance protein MdtA-like C-terminal permuted SH3" evidence="5">
    <location>
        <begin position="303"/>
        <end position="359"/>
    </location>
</feature>
<dbReference type="RefSeq" id="WP_090960754.1">
    <property type="nucleotide sequence ID" value="NZ_FOOA01000003.1"/>
</dbReference>
<reference evidence="7 8" key="1">
    <citation type="submission" date="2020-08" db="EMBL/GenBank/DDBJ databases">
        <title>Genomic Encyclopedia of Type Strains, Phase IV (KMG-IV): sequencing the most valuable type-strain genomes for metagenomic binning, comparative biology and taxonomic classification.</title>
        <authorList>
            <person name="Goeker M."/>
        </authorList>
    </citation>
    <scope>NUCLEOTIDE SEQUENCE [LARGE SCALE GENOMIC DNA]</scope>
    <source>
        <strain evidence="7 8">DSM 25024</strain>
    </source>
</reference>
<proteinExistence type="inferred from homology"/>
<dbReference type="GO" id="GO:1990281">
    <property type="term" value="C:efflux pump complex"/>
    <property type="evidence" value="ECO:0007669"/>
    <property type="project" value="TreeGrafter"/>
</dbReference>
<dbReference type="PANTHER" id="PTHR30469">
    <property type="entry name" value="MULTIDRUG RESISTANCE PROTEIN MDTA"/>
    <property type="match status" value="1"/>
</dbReference>
<dbReference type="InterPro" id="IPR058792">
    <property type="entry name" value="Beta-barrel_RND_2"/>
</dbReference>